<feature type="transmembrane region" description="Helical" evidence="1">
    <location>
        <begin position="34"/>
        <end position="56"/>
    </location>
</feature>
<evidence type="ECO:0000313" key="3">
    <source>
        <dbReference type="Proteomes" id="UP001362999"/>
    </source>
</evidence>
<keyword evidence="3" id="KW-1185">Reference proteome</keyword>
<feature type="transmembrane region" description="Helical" evidence="1">
    <location>
        <begin position="139"/>
        <end position="162"/>
    </location>
</feature>
<proteinExistence type="predicted"/>
<dbReference type="EMBL" id="JAWWNJ010000011">
    <property type="protein sequence ID" value="KAK7045148.1"/>
    <property type="molecule type" value="Genomic_DNA"/>
</dbReference>
<feature type="transmembrane region" description="Helical" evidence="1">
    <location>
        <begin position="174"/>
        <end position="203"/>
    </location>
</feature>
<dbReference type="AlphaFoldDB" id="A0AAW0D1C0"/>
<organism evidence="2 3">
    <name type="scientific">Favolaschia claudopus</name>
    <dbReference type="NCBI Taxonomy" id="2862362"/>
    <lineage>
        <taxon>Eukaryota</taxon>
        <taxon>Fungi</taxon>
        <taxon>Dikarya</taxon>
        <taxon>Basidiomycota</taxon>
        <taxon>Agaricomycotina</taxon>
        <taxon>Agaricomycetes</taxon>
        <taxon>Agaricomycetidae</taxon>
        <taxon>Agaricales</taxon>
        <taxon>Marasmiineae</taxon>
        <taxon>Mycenaceae</taxon>
        <taxon>Favolaschia</taxon>
    </lineage>
</organism>
<reference evidence="2 3" key="1">
    <citation type="journal article" date="2024" name="J Genomics">
        <title>Draft genome sequencing and assembly of Favolaschia claudopus CIRM-BRFM 2984 isolated from oak limbs.</title>
        <authorList>
            <person name="Navarro D."/>
            <person name="Drula E."/>
            <person name="Chaduli D."/>
            <person name="Cazenave R."/>
            <person name="Ahrendt S."/>
            <person name="Wang J."/>
            <person name="Lipzen A."/>
            <person name="Daum C."/>
            <person name="Barry K."/>
            <person name="Grigoriev I.V."/>
            <person name="Favel A."/>
            <person name="Rosso M.N."/>
            <person name="Martin F."/>
        </authorList>
    </citation>
    <scope>NUCLEOTIDE SEQUENCE [LARGE SCALE GENOMIC DNA]</scope>
    <source>
        <strain evidence="2 3">CIRM-BRFM 2984</strain>
    </source>
</reference>
<evidence type="ECO:0000256" key="1">
    <source>
        <dbReference type="SAM" id="Phobius"/>
    </source>
</evidence>
<feature type="transmembrane region" description="Helical" evidence="1">
    <location>
        <begin position="104"/>
        <end position="127"/>
    </location>
</feature>
<evidence type="ECO:0008006" key="4">
    <source>
        <dbReference type="Google" id="ProtNLM"/>
    </source>
</evidence>
<comment type="caution">
    <text evidence="2">The sequence shown here is derived from an EMBL/GenBank/DDBJ whole genome shotgun (WGS) entry which is preliminary data.</text>
</comment>
<protein>
    <recommendedName>
        <fullName evidence="4">Integral membrane protein</fullName>
    </recommendedName>
</protein>
<keyword evidence="1" id="KW-1133">Transmembrane helix</keyword>
<dbReference type="Proteomes" id="UP001362999">
    <property type="component" value="Unassembled WGS sequence"/>
</dbReference>
<sequence length="340" mass="36702">MEGHKREARHDQRSSAFVPSPSVNFKVMDTTVPIVPFLAASWLNVIMYSVEIMLCWRYFNRPSRPLIHKIGVSAMLLADTICTLAINVSLCLTVNGAVTRNIHAFTIPVAIQIVTTYSTAVITQLFFTNLFRALVKSLIICGILVILIAVHFGFSFSAAILLVKTIANRQDISFRYTAVGAINCAGTDVIIALCLVTKFWLLMRNTIPGQSARSVVRRIIVLVVASGGVCATTTLTMMILVLKGNPAFNVLFVLQGRVYALSILGNFLVGTPGSSLEATGQTHGYRSSVSHSIVFRIPGTSVAPITDVPEAARAGAAVDVQVALDDFHYGSTRKSTLAGD</sequence>
<keyword evidence="1" id="KW-0472">Membrane</keyword>
<feature type="transmembrane region" description="Helical" evidence="1">
    <location>
        <begin position="215"/>
        <end position="241"/>
    </location>
</feature>
<name>A0AAW0D1C0_9AGAR</name>
<accession>A0AAW0D1C0</accession>
<feature type="transmembrane region" description="Helical" evidence="1">
    <location>
        <begin position="76"/>
        <end position="98"/>
    </location>
</feature>
<keyword evidence="1" id="KW-0812">Transmembrane</keyword>
<gene>
    <name evidence="2" type="ORF">R3P38DRAFT_2609548</name>
</gene>
<evidence type="ECO:0000313" key="2">
    <source>
        <dbReference type="EMBL" id="KAK7045148.1"/>
    </source>
</evidence>